<protein>
    <submittedName>
        <fullName evidence="1">Uncharacterized protein</fullName>
    </submittedName>
</protein>
<reference evidence="1 2" key="1">
    <citation type="journal article" date="2016" name="Nat. Commun.">
        <title>Thousands of microbial genomes shed light on interconnected biogeochemical processes in an aquifer system.</title>
        <authorList>
            <person name="Anantharaman K."/>
            <person name="Brown C.T."/>
            <person name="Hug L.A."/>
            <person name="Sharon I."/>
            <person name="Castelle C.J."/>
            <person name="Probst A.J."/>
            <person name="Thomas B.C."/>
            <person name="Singh A."/>
            <person name="Wilkins M.J."/>
            <person name="Karaoz U."/>
            <person name="Brodie E.L."/>
            <person name="Williams K.H."/>
            <person name="Hubbard S.S."/>
            <person name="Banfield J.F."/>
        </authorList>
    </citation>
    <scope>NUCLEOTIDE SEQUENCE [LARGE SCALE GENOMIC DNA]</scope>
</reference>
<evidence type="ECO:0000313" key="1">
    <source>
        <dbReference type="EMBL" id="OGE27477.1"/>
    </source>
</evidence>
<dbReference type="AlphaFoldDB" id="A0A1F5JFP4"/>
<gene>
    <name evidence="1" type="ORF">A2867_04030</name>
</gene>
<accession>A0A1F5JFP4</accession>
<organism evidence="1 2">
    <name type="scientific">Candidatus Daviesbacteria bacterium RIFCSPHIGHO2_01_FULL_40_11</name>
    <dbReference type="NCBI Taxonomy" id="1797762"/>
    <lineage>
        <taxon>Bacteria</taxon>
        <taxon>Candidatus Daviesiibacteriota</taxon>
    </lineage>
</organism>
<name>A0A1F5JFP4_9BACT</name>
<comment type="caution">
    <text evidence="1">The sequence shown here is derived from an EMBL/GenBank/DDBJ whole genome shotgun (WGS) entry which is preliminary data.</text>
</comment>
<evidence type="ECO:0000313" key="2">
    <source>
        <dbReference type="Proteomes" id="UP000177555"/>
    </source>
</evidence>
<proteinExistence type="predicted"/>
<dbReference type="EMBL" id="MFCP01000038">
    <property type="protein sequence ID" value="OGE27477.1"/>
    <property type="molecule type" value="Genomic_DNA"/>
</dbReference>
<dbReference type="Proteomes" id="UP000177555">
    <property type="component" value="Unassembled WGS sequence"/>
</dbReference>
<sequence>MVERLKGPTPNGKQMPTLYLLSKREAVVFTKRAGVPFTGEQNLENLVGAEMTVNPEAESGLEELLRSYGLKIYYVGKG</sequence>